<organism evidence="1">
    <name type="scientific">Siphoviridae sp. ctzO58</name>
    <dbReference type="NCBI Taxonomy" id="2825748"/>
    <lineage>
        <taxon>Viruses</taxon>
        <taxon>Duplodnaviria</taxon>
        <taxon>Heunggongvirae</taxon>
        <taxon>Uroviricota</taxon>
        <taxon>Caudoviricetes</taxon>
    </lineage>
</organism>
<sequence>MSRIEKISDHTSVLRLNDGRAFALSNRVDNSLDSVFWMAQQRNWEQLPQTVCGQKIVPFGHDNNLPVHLRDILDENNLGPGILERQMGLLYGQGVFLNRLAYQEGNIVHHWEEDREIQAWLDSWDYVSYIKGCMTDYLHLKGFFDAKYLEKGRRIGREPRIAYLEHIPSKNARLEWTDSREIKDVRHIVVGDFEHSCVGTGVRVYPVYDRRNPGRFGASASYNHTYSFARDFYAVPQYWGALRWIVKGSEVPTIFKYVTDNGINLAYLVKAPKEYWEERRDRLRMANPTWDDTRIENEISTLTDELLRQMQDVLSGKENAGKFFYSLDMPSESGTGRVSWSVEAIDQKMKDFVEAQLKISEASASAITSGMGLHPSLSNVMVNGKLASGSELLYAFKLFLLSDTEIASQTILEPVNQAIAFNFPGKGLKLGFFHRQLSAEDALTSSARIKNQ</sequence>
<evidence type="ECO:0000313" key="1">
    <source>
        <dbReference type="EMBL" id="DAF98883.1"/>
    </source>
</evidence>
<proteinExistence type="predicted"/>
<dbReference type="EMBL" id="BK016157">
    <property type="protein sequence ID" value="DAF98883.1"/>
    <property type="molecule type" value="Genomic_DNA"/>
</dbReference>
<protein>
    <submittedName>
        <fullName evidence="1">Portal</fullName>
    </submittedName>
</protein>
<reference evidence="1" key="1">
    <citation type="journal article" date="2021" name="Proc. Natl. Acad. Sci. U.S.A.">
        <title>A Catalog of Tens of Thousands of Viruses from Human Metagenomes Reveals Hidden Associations with Chronic Diseases.</title>
        <authorList>
            <person name="Tisza M.J."/>
            <person name="Buck C.B."/>
        </authorList>
    </citation>
    <scope>NUCLEOTIDE SEQUENCE</scope>
    <source>
        <strain evidence="1">CtzO58</strain>
    </source>
</reference>
<accession>A0A8S5UWR1</accession>
<name>A0A8S5UWR1_9CAUD</name>